<evidence type="ECO:0000256" key="14">
    <source>
        <dbReference type="ARBA" id="ARBA00047364"/>
    </source>
</evidence>
<evidence type="ECO:0000256" key="7">
    <source>
        <dbReference type="ARBA" id="ARBA00022598"/>
    </source>
</evidence>
<dbReference type="GO" id="GO:0017101">
    <property type="term" value="C:aminoacyl-tRNA synthetase multienzyme complex"/>
    <property type="evidence" value="ECO:0007669"/>
    <property type="project" value="TreeGrafter"/>
</dbReference>
<dbReference type="InterPro" id="IPR015413">
    <property type="entry name" value="Methionyl/Leucyl_tRNA_Synth"/>
</dbReference>
<evidence type="ECO:0000256" key="2">
    <source>
        <dbReference type="ARBA" id="ARBA00005594"/>
    </source>
</evidence>
<feature type="region of interest" description="Disordered" evidence="17">
    <location>
        <begin position="684"/>
        <end position="748"/>
    </location>
</feature>
<dbReference type="SUPFAM" id="SSF50249">
    <property type="entry name" value="Nucleic acid-binding proteins"/>
    <property type="match status" value="1"/>
</dbReference>
<evidence type="ECO:0000256" key="12">
    <source>
        <dbReference type="ARBA" id="ARBA00023146"/>
    </source>
</evidence>
<evidence type="ECO:0000256" key="3">
    <source>
        <dbReference type="ARBA" id="ARBA00012838"/>
    </source>
</evidence>
<keyword evidence="11 16" id="KW-0648">Protein biosynthesis</keyword>
<dbReference type="InterPro" id="IPR009080">
    <property type="entry name" value="tRNAsynth_Ia_anticodon-bd"/>
</dbReference>
<name>A0A067XI79_9BILA</name>
<proteinExistence type="evidence at transcript level"/>
<dbReference type="GO" id="GO:0000049">
    <property type="term" value="F:tRNA binding"/>
    <property type="evidence" value="ECO:0007669"/>
    <property type="project" value="UniProtKB-UniRule"/>
</dbReference>
<dbReference type="CDD" id="cd00814">
    <property type="entry name" value="MetRS_core"/>
    <property type="match status" value="1"/>
</dbReference>
<dbReference type="AlphaFoldDB" id="A0A067XI79"/>
<dbReference type="CDD" id="cd02799">
    <property type="entry name" value="tRNA_bind_EMAP-II_like"/>
    <property type="match status" value="1"/>
</dbReference>
<keyword evidence="7 16" id="KW-0436">Ligase</keyword>
<keyword evidence="5" id="KW-0963">Cytoplasm</keyword>
<evidence type="ECO:0000256" key="13">
    <source>
        <dbReference type="ARBA" id="ARBA00030904"/>
    </source>
</evidence>
<dbReference type="EMBL" id="JQ926201">
    <property type="protein sequence ID" value="AFY06992.1"/>
    <property type="molecule type" value="mRNA"/>
</dbReference>
<dbReference type="InterPro" id="IPR012340">
    <property type="entry name" value="NA-bd_OB-fold"/>
</dbReference>
<organism evidence="19">
    <name type="scientific">Ditylenchus destructor</name>
    <dbReference type="NCBI Taxonomy" id="166010"/>
    <lineage>
        <taxon>Eukaryota</taxon>
        <taxon>Metazoa</taxon>
        <taxon>Ecdysozoa</taxon>
        <taxon>Nematoda</taxon>
        <taxon>Chromadorea</taxon>
        <taxon>Rhabditida</taxon>
        <taxon>Tylenchina</taxon>
        <taxon>Tylenchomorpha</taxon>
        <taxon>Sphaerularioidea</taxon>
        <taxon>Anguinidae</taxon>
        <taxon>Anguininae</taxon>
        <taxon>Ditylenchus</taxon>
    </lineage>
</organism>
<dbReference type="PRINTS" id="PR01041">
    <property type="entry name" value="TRNASYNTHMET"/>
</dbReference>
<dbReference type="InterPro" id="IPR001412">
    <property type="entry name" value="aa-tRNA-synth_I_CS"/>
</dbReference>
<dbReference type="PANTHER" id="PTHR45765:SF1">
    <property type="entry name" value="METHIONINE--TRNA LIGASE, CYTOPLASMIC"/>
    <property type="match status" value="1"/>
</dbReference>
<dbReference type="InterPro" id="IPR014758">
    <property type="entry name" value="Met-tRNA_synth"/>
</dbReference>
<dbReference type="GO" id="GO:0005829">
    <property type="term" value="C:cytosol"/>
    <property type="evidence" value="ECO:0007669"/>
    <property type="project" value="TreeGrafter"/>
</dbReference>
<dbReference type="Pfam" id="PF09334">
    <property type="entry name" value="tRNA-synt_1g"/>
    <property type="match status" value="1"/>
</dbReference>
<dbReference type="InterPro" id="IPR041872">
    <property type="entry name" value="Anticodon_Met"/>
</dbReference>
<reference evidence="19" key="1">
    <citation type="submission" date="2012-04" db="EMBL/GenBank/DDBJ databases">
        <title>Cloning and sequence analysis of Methionyl tRNA Synthetase gene in the plant parasitic nematode Ditylenchus destructor.</title>
        <authorList>
            <person name="Li K.M."/>
            <person name="Xie H."/>
        </authorList>
    </citation>
    <scope>NUCLEOTIDE SEQUENCE</scope>
</reference>
<dbReference type="SUPFAM" id="SSF52374">
    <property type="entry name" value="Nucleotidylyl transferase"/>
    <property type="match status" value="1"/>
</dbReference>
<dbReference type="PANTHER" id="PTHR45765">
    <property type="entry name" value="METHIONINE--TRNA LIGASE"/>
    <property type="match status" value="1"/>
</dbReference>
<evidence type="ECO:0000256" key="4">
    <source>
        <dbReference type="ARBA" id="ARBA00018335"/>
    </source>
</evidence>
<dbReference type="PROSITE" id="PS00178">
    <property type="entry name" value="AA_TRNA_LIGASE_I"/>
    <property type="match status" value="1"/>
</dbReference>
<evidence type="ECO:0000256" key="10">
    <source>
        <dbReference type="ARBA" id="ARBA00022884"/>
    </source>
</evidence>
<dbReference type="FunFam" id="2.40.50.140:FF:000047">
    <property type="entry name" value="tyrosine--tRNA ligase, cytoplasmic isoform X2"/>
    <property type="match status" value="1"/>
</dbReference>
<dbReference type="Gene3D" id="3.40.50.620">
    <property type="entry name" value="HUPs"/>
    <property type="match status" value="1"/>
</dbReference>
<comment type="catalytic activity">
    <reaction evidence="14">
        <text>tRNA(Met) + L-methionine + ATP = L-methionyl-tRNA(Met) + AMP + diphosphate</text>
        <dbReference type="Rhea" id="RHEA:13481"/>
        <dbReference type="Rhea" id="RHEA-COMP:9667"/>
        <dbReference type="Rhea" id="RHEA-COMP:9698"/>
        <dbReference type="ChEBI" id="CHEBI:30616"/>
        <dbReference type="ChEBI" id="CHEBI:33019"/>
        <dbReference type="ChEBI" id="CHEBI:57844"/>
        <dbReference type="ChEBI" id="CHEBI:78442"/>
        <dbReference type="ChEBI" id="CHEBI:78530"/>
        <dbReference type="ChEBI" id="CHEBI:456215"/>
        <dbReference type="EC" id="6.1.1.10"/>
    </reaction>
</comment>
<dbReference type="SUPFAM" id="SSF47323">
    <property type="entry name" value="Anticodon-binding domain of a subclass of class I aminoacyl-tRNA synthetases"/>
    <property type="match status" value="1"/>
</dbReference>
<keyword evidence="9 16" id="KW-0067">ATP-binding</keyword>
<feature type="compositionally biased region" description="Polar residues" evidence="17">
    <location>
        <begin position="699"/>
        <end position="716"/>
    </location>
</feature>
<feature type="compositionally biased region" description="Basic and acidic residues" evidence="17">
    <location>
        <begin position="717"/>
        <end position="731"/>
    </location>
</feature>
<sequence>MADWSSSEPEYFDSSFKKRLPIEGQRNILITSALPYVNNVPHLGNIIGSVLSADVFSRYCQMRGYQSLFICGTDEYGTATEMKALKDGASCQEICDKFHRLHKEIYDWFNIDFDYFGRTTTQHQTEICQDIFKNAHSNKYTSTSSLEQLHCETCDKFLADRFVFGICPHCKFTDARGDQCDGCGKLLDGVDLVEPKCHICQNTPKPKKSEHIFLNLDDLAGEVEKYVEKVINAEDSHWSSNAIAIVRSWFKQGLEKRCITRDLKWGTPVPLEGFDSKVFYVWFDAPIGYLSMTKTLVGEDWVKWWKNPNQVELYQFLGKDNVAFHGVIFPATQIATGENYTKVRHVCATEYLNYEDKKFSKSRNTGVFGDTVSTIGIPSDIWRFYLIYMRPENQDTAFCWDDFMLKVNSELLANLGNFILRALSFLFTNFNGEQPEIHLTSAENELIAAIDNELAEFTRNMENVRLREALIKILAISRLGNQYIQSHTPWVLVKGSPEEKQRAQTIIGVAANISILLSTLLYPFMPAVSKQIREECNIKQALKLPSSFMQMIKPGHKISKPSALFTKLEPAKVTEWKLRFGASDEASAVQATAKSNKNQKQNKQKAMSKSSDVIVEREPTNFPAIATAQETIDSLLNSVGQKLDLAKKLFTSNEVEKIETVNAKLRQEVESLKLQLGGNASILNVTGSSTNDDIKNDGSVKTTQANELDSSTQATKNSKEPTKKTPQKDQVKAAPSEKSAKGTPSANVNDEVVDVGRLDLRVGRIIEAKKHPDADSLYVEQIDLGEGQPRTVVSGLVRFVSLEQMQNRLVVCCCNLKPAKMRGIESQAMVLCASTPEKVEIMEVPAECQPGDVVLCDGFTRRPDAVLNPKKKVWETVAVDLKVSDDGVAVYKGKPLKIGGSHPMTAPTLRNVPVK</sequence>
<evidence type="ECO:0000256" key="16">
    <source>
        <dbReference type="RuleBase" id="RU363039"/>
    </source>
</evidence>
<keyword evidence="8 16" id="KW-0547">Nucleotide-binding</keyword>
<feature type="compositionally biased region" description="Low complexity" evidence="17">
    <location>
        <begin position="591"/>
        <end position="611"/>
    </location>
</feature>
<evidence type="ECO:0000259" key="18">
    <source>
        <dbReference type="PROSITE" id="PS50886"/>
    </source>
</evidence>
<dbReference type="InterPro" id="IPR029038">
    <property type="entry name" value="MetRS_Zn"/>
</dbReference>
<dbReference type="Pfam" id="PF19303">
    <property type="entry name" value="Anticodon_3"/>
    <property type="match status" value="1"/>
</dbReference>
<dbReference type="FunFam" id="2.20.28.20:FF:000001">
    <property type="entry name" value="Methionine--tRNA ligase"/>
    <property type="match status" value="1"/>
</dbReference>
<evidence type="ECO:0000256" key="1">
    <source>
        <dbReference type="ARBA" id="ARBA00004496"/>
    </source>
</evidence>
<dbReference type="InterPro" id="IPR033911">
    <property type="entry name" value="MetRS_core"/>
</dbReference>
<evidence type="ECO:0000256" key="15">
    <source>
        <dbReference type="PROSITE-ProRule" id="PRU00209"/>
    </source>
</evidence>
<gene>
    <name evidence="19" type="primary">mrs1</name>
</gene>
<evidence type="ECO:0000256" key="5">
    <source>
        <dbReference type="ARBA" id="ARBA00022490"/>
    </source>
</evidence>
<dbReference type="HAMAP" id="MF_00098">
    <property type="entry name" value="Met_tRNA_synth_type1"/>
    <property type="match status" value="1"/>
</dbReference>
<evidence type="ECO:0000256" key="17">
    <source>
        <dbReference type="SAM" id="MobiDB-lite"/>
    </source>
</evidence>
<keyword evidence="6 15" id="KW-0820">tRNA-binding</keyword>
<keyword evidence="10 15" id="KW-0694">RNA-binding</keyword>
<feature type="domain" description="TRNA-binding" evidence="18">
    <location>
        <begin position="754"/>
        <end position="855"/>
    </location>
</feature>
<dbReference type="FunFam" id="1.10.730.10:FF:000031">
    <property type="entry name" value="Putative Methionyl-tRNA synthetase"/>
    <property type="match status" value="1"/>
</dbReference>
<dbReference type="Gene3D" id="2.20.28.20">
    <property type="entry name" value="Methionyl-tRNA synthetase, Zn-domain"/>
    <property type="match status" value="1"/>
</dbReference>
<dbReference type="InterPro" id="IPR023458">
    <property type="entry name" value="Met-tRNA_ligase_1"/>
</dbReference>
<dbReference type="NCBIfam" id="TIGR00398">
    <property type="entry name" value="metG"/>
    <property type="match status" value="1"/>
</dbReference>
<dbReference type="Gene3D" id="2.40.50.140">
    <property type="entry name" value="Nucleic acid-binding proteins"/>
    <property type="match status" value="1"/>
</dbReference>
<dbReference type="InterPro" id="IPR002547">
    <property type="entry name" value="tRNA-bd_dom"/>
</dbReference>
<dbReference type="CDD" id="cd07957">
    <property type="entry name" value="Anticodon_Ia_Met"/>
    <property type="match status" value="1"/>
</dbReference>
<keyword evidence="12 16" id="KW-0030">Aminoacyl-tRNA synthetase</keyword>
<dbReference type="InterPro" id="IPR014729">
    <property type="entry name" value="Rossmann-like_a/b/a_fold"/>
</dbReference>
<dbReference type="GO" id="GO:0006431">
    <property type="term" value="P:methionyl-tRNA aminoacylation"/>
    <property type="evidence" value="ECO:0007669"/>
    <property type="project" value="InterPro"/>
</dbReference>
<evidence type="ECO:0000256" key="9">
    <source>
        <dbReference type="ARBA" id="ARBA00022840"/>
    </source>
</evidence>
<comment type="similarity">
    <text evidence="2 16">Belongs to the class-I aminoacyl-tRNA synthetase family.</text>
</comment>
<comment type="subcellular location">
    <subcellularLocation>
        <location evidence="1">Cytoplasm</location>
    </subcellularLocation>
</comment>
<dbReference type="SUPFAM" id="SSF57770">
    <property type="entry name" value="Methionyl-tRNA synthetase (MetRS), Zn-domain"/>
    <property type="match status" value="1"/>
</dbReference>
<evidence type="ECO:0000256" key="8">
    <source>
        <dbReference type="ARBA" id="ARBA00022741"/>
    </source>
</evidence>
<protein>
    <recommendedName>
        <fullName evidence="4">Methionine--tRNA ligase, cytoplasmic</fullName>
        <ecNumber evidence="3">6.1.1.10</ecNumber>
    </recommendedName>
    <alternativeName>
        <fullName evidence="13">Methionyl-tRNA synthetase</fullName>
    </alternativeName>
</protein>
<dbReference type="NCBIfam" id="NF001100">
    <property type="entry name" value="PRK00133.1"/>
    <property type="match status" value="1"/>
</dbReference>
<evidence type="ECO:0000313" key="19">
    <source>
        <dbReference type="EMBL" id="AFY06992.1"/>
    </source>
</evidence>
<accession>A0A067XI79</accession>
<dbReference type="GO" id="GO:0005524">
    <property type="term" value="F:ATP binding"/>
    <property type="evidence" value="ECO:0007669"/>
    <property type="project" value="UniProtKB-KW"/>
</dbReference>
<dbReference type="PROSITE" id="PS50886">
    <property type="entry name" value="TRBD"/>
    <property type="match status" value="1"/>
</dbReference>
<evidence type="ECO:0000256" key="11">
    <source>
        <dbReference type="ARBA" id="ARBA00022917"/>
    </source>
</evidence>
<feature type="region of interest" description="Disordered" evidence="17">
    <location>
        <begin position="591"/>
        <end position="612"/>
    </location>
</feature>
<dbReference type="EC" id="6.1.1.10" evidence="3"/>
<dbReference type="SMR" id="A0A067XI79"/>
<dbReference type="Pfam" id="PF01588">
    <property type="entry name" value="tRNA_bind"/>
    <property type="match status" value="1"/>
</dbReference>
<dbReference type="Gene3D" id="1.10.730.10">
    <property type="entry name" value="Isoleucyl-tRNA Synthetase, Domain 1"/>
    <property type="match status" value="1"/>
</dbReference>
<evidence type="ECO:0000256" key="6">
    <source>
        <dbReference type="ARBA" id="ARBA00022555"/>
    </source>
</evidence>
<dbReference type="GO" id="GO:0004825">
    <property type="term" value="F:methionine-tRNA ligase activity"/>
    <property type="evidence" value="ECO:0007669"/>
    <property type="project" value="UniProtKB-EC"/>
</dbReference>